<dbReference type="FunFam" id="1.10.600.10:FF:000001">
    <property type="entry name" value="Geranylgeranyl diphosphate synthase"/>
    <property type="match status" value="1"/>
</dbReference>
<dbReference type="CDD" id="cd00685">
    <property type="entry name" value="Trans_IPPS_HT"/>
    <property type="match status" value="1"/>
</dbReference>
<dbReference type="InterPro" id="IPR033749">
    <property type="entry name" value="Polyprenyl_synt_CS"/>
</dbReference>
<keyword evidence="4" id="KW-0479">Metal-binding</keyword>
<keyword evidence="3 7" id="KW-0808">Transferase</keyword>
<dbReference type="PROSITE" id="PS00444">
    <property type="entry name" value="POLYPRENYL_SYNTHASE_2"/>
    <property type="match status" value="1"/>
</dbReference>
<reference evidence="7" key="1">
    <citation type="submission" date="2018-06" db="EMBL/GenBank/DDBJ databases">
        <authorList>
            <person name="Zhirakovskaya E."/>
        </authorList>
    </citation>
    <scope>NUCLEOTIDE SEQUENCE</scope>
</reference>
<dbReference type="InterPro" id="IPR008949">
    <property type="entry name" value="Isoprenoid_synthase_dom_sf"/>
</dbReference>
<dbReference type="SUPFAM" id="SSF48576">
    <property type="entry name" value="Terpenoid synthases"/>
    <property type="match status" value="1"/>
</dbReference>
<dbReference type="SFLD" id="SFLDS00005">
    <property type="entry name" value="Isoprenoid_Synthase_Type_I"/>
    <property type="match status" value="1"/>
</dbReference>
<dbReference type="NCBIfam" id="NF045485">
    <property type="entry name" value="FPPsyn"/>
    <property type="match status" value="1"/>
</dbReference>
<gene>
    <name evidence="7" type="ORF">MNBD_GAMMA03-1792</name>
</gene>
<dbReference type="InterPro" id="IPR000092">
    <property type="entry name" value="Polyprenyl_synt"/>
</dbReference>
<evidence type="ECO:0000256" key="2">
    <source>
        <dbReference type="ARBA" id="ARBA00006706"/>
    </source>
</evidence>
<dbReference type="Gene3D" id="1.10.600.10">
    <property type="entry name" value="Farnesyl Diphosphate Synthase"/>
    <property type="match status" value="1"/>
</dbReference>
<name>A0A3B0VZD4_9ZZZZ</name>
<comment type="cofactor">
    <cofactor evidence="1">
        <name>Mg(2+)</name>
        <dbReference type="ChEBI" id="CHEBI:18420"/>
    </cofactor>
</comment>
<dbReference type="GO" id="GO:0004337">
    <property type="term" value="F:(2E,6E)-farnesyl diphosphate synthase activity"/>
    <property type="evidence" value="ECO:0007669"/>
    <property type="project" value="UniProtKB-EC"/>
</dbReference>
<sequence>MEFILKNQLKIYQQRVNQQLQQFLEPFTKEHGSMSTTLVSAMQYATLNGGKRLRPALTYAMGDALNIPLNQLDSSASAIELIHSYSLVHDDLPAMDDDDLRRGKPTCHVQYTEATAILVGDAQQTLAFQVLSEDLFVLDRHKVRLIQLLSQASGAQGMIAGQMMDLQSEGVLPQIEQLKMMHLMKTGALINAALHMGACQSDLYSCFKENLTQYGQAIGLAFQVQDDILDIEGNSQTLGKPQGSDIEADKSTYPKLLGLKESKIYRDQLIEQAQTYLSLMPIKSVFLEQLTNYIAKREY</sequence>
<proteinExistence type="inferred from homology"/>
<dbReference type="GO" id="GO:0046872">
    <property type="term" value="F:metal ion binding"/>
    <property type="evidence" value="ECO:0007669"/>
    <property type="project" value="UniProtKB-KW"/>
</dbReference>
<dbReference type="InterPro" id="IPR053378">
    <property type="entry name" value="Prenyl_diphosphate_synthase"/>
</dbReference>
<dbReference type="EMBL" id="UOFC01000251">
    <property type="protein sequence ID" value="VAW49028.1"/>
    <property type="molecule type" value="Genomic_DNA"/>
</dbReference>
<organism evidence="7">
    <name type="scientific">hydrothermal vent metagenome</name>
    <dbReference type="NCBI Taxonomy" id="652676"/>
    <lineage>
        <taxon>unclassified sequences</taxon>
        <taxon>metagenomes</taxon>
        <taxon>ecological metagenomes</taxon>
    </lineage>
</organism>
<evidence type="ECO:0000313" key="7">
    <source>
        <dbReference type="EMBL" id="VAW49028.1"/>
    </source>
</evidence>
<comment type="similarity">
    <text evidence="2">Belongs to the FPP/GGPP synthase family.</text>
</comment>
<evidence type="ECO:0000256" key="6">
    <source>
        <dbReference type="ARBA" id="ARBA00023229"/>
    </source>
</evidence>
<dbReference type="AlphaFoldDB" id="A0A3B0VZD4"/>
<evidence type="ECO:0000256" key="3">
    <source>
        <dbReference type="ARBA" id="ARBA00022679"/>
    </source>
</evidence>
<dbReference type="PANTHER" id="PTHR43281">
    <property type="entry name" value="FARNESYL DIPHOSPHATE SYNTHASE"/>
    <property type="match status" value="1"/>
</dbReference>
<keyword evidence="5" id="KW-0460">Magnesium</keyword>
<dbReference type="GO" id="GO:0005737">
    <property type="term" value="C:cytoplasm"/>
    <property type="evidence" value="ECO:0007669"/>
    <property type="project" value="UniProtKB-ARBA"/>
</dbReference>
<protein>
    <submittedName>
        <fullName evidence="7">(2E,6E)-farnesyl diphosphate synthase</fullName>
        <ecNumber evidence="7">2.5.1.10</ecNumber>
    </submittedName>
</protein>
<accession>A0A3B0VZD4</accession>
<dbReference type="Pfam" id="PF00348">
    <property type="entry name" value="polyprenyl_synt"/>
    <property type="match status" value="1"/>
</dbReference>
<evidence type="ECO:0000256" key="4">
    <source>
        <dbReference type="ARBA" id="ARBA00022723"/>
    </source>
</evidence>
<dbReference type="GO" id="GO:0008299">
    <property type="term" value="P:isoprenoid biosynthetic process"/>
    <property type="evidence" value="ECO:0007669"/>
    <property type="project" value="UniProtKB-KW"/>
</dbReference>
<dbReference type="PANTHER" id="PTHR43281:SF1">
    <property type="entry name" value="FARNESYL DIPHOSPHATE SYNTHASE"/>
    <property type="match status" value="1"/>
</dbReference>
<evidence type="ECO:0000256" key="5">
    <source>
        <dbReference type="ARBA" id="ARBA00022842"/>
    </source>
</evidence>
<dbReference type="SFLD" id="SFLDG01017">
    <property type="entry name" value="Polyprenyl_Transferase_Like"/>
    <property type="match status" value="1"/>
</dbReference>
<keyword evidence="6" id="KW-0414">Isoprene biosynthesis</keyword>
<evidence type="ECO:0000256" key="1">
    <source>
        <dbReference type="ARBA" id="ARBA00001946"/>
    </source>
</evidence>
<dbReference type="PROSITE" id="PS00723">
    <property type="entry name" value="POLYPRENYL_SYNTHASE_1"/>
    <property type="match status" value="1"/>
</dbReference>
<dbReference type="EC" id="2.5.1.10" evidence="7"/>